<proteinExistence type="predicted"/>
<sequence length="88" mass="10349">MPRNRIPQPSDLFKKHISDTPSVVRRPLLNEQLQDVKNPLQKAKWMKIISYKVPPFQEDHLVYRPMTKWSGYPEVPMVLPENGLGLER</sequence>
<evidence type="ECO:0000313" key="1">
    <source>
        <dbReference type="EMBL" id="CEG49826.1"/>
    </source>
</evidence>
<dbReference type="GeneID" id="36402623"/>
<name>A0A0P1B6H5_PLAHL</name>
<accession>A0A0P1B6H5</accession>
<dbReference type="RefSeq" id="XP_024586195.1">
    <property type="nucleotide sequence ID" value="XM_024721058.1"/>
</dbReference>
<organism evidence="1 2">
    <name type="scientific">Plasmopara halstedii</name>
    <name type="common">Downy mildew of sunflower</name>
    <dbReference type="NCBI Taxonomy" id="4781"/>
    <lineage>
        <taxon>Eukaryota</taxon>
        <taxon>Sar</taxon>
        <taxon>Stramenopiles</taxon>
        <taxon>Oomycota</taxon>
        <taxon>Peronosporomycetes</taxon>
        <taxon>Peronosporales</taxon>
        <taxon>Peronosporaceae</taxon>
        <taxon>Plasmopara</taxon>
    </lineage>
</organism>
<protein>
    <submittedName>
        <fullName evidence="1">Uncharacterized protein</fullName>
    </submittedName>
</protein>
<dbReference type="Proteomes" id="UP000054928">
    <property type="component" value="Unassembled WGS sequence"/>
</dbReference>
<evidence type="ECO:0000313" key="2">
    <source>
        <dbReference type="Proteomes" id="UP000054928"/>
    </source>
</evidence>
<dbReference type="EMBL" id="CCYD01003101">
    <property type="protein sequence ID" value="CEG49826.1"/>
    <property type="molecule type" value="Genomic_DNA"/>
</dbReference>
<keyword evidence="2" id="KW-1185">Reference proteome</keyword>
<reference evidence="2" key="1">
    <citation type="submission" date="2014-09" db="EMBL/GenBank/DDBJ databases">
        <authorList>
            <person name="Sharma Rahul"/>
            <person name="Thines Marco"/>
        </authorList>
    </citation>
    <scope>NUCLEOTIDE SEQUENCE [LARGE SCALE GENOMIC DNA]</scope>
</reference>
<dbReference type="AlphaFoldDB" id="A0A0P1B6H5"/>